<dbReference type="OrthoDB" id="9812295at2"/>
<name>A0A418MXG4_9ACTN</name>
<dbReference type="SUPFAM" id="SSF52218">
    <property type="entry name" value="Flavoproteins"/>
    <property type="match status" value="1"/>
</dbReference>
<gene>
    <name evidence="2" type="ORF">D2L64_10265</name>
</gene>
<evidence type="ECO:0000313" key="3">
    <source>
        <dbReference type="Proteomes" id="UP000283832"/>
    </source>
</evidence>
<reference evidence="2 3" key="1">
    <citation type="submission" date="2018-08" db="EMBL/GenBank/DDBJ databases">
        <title>Jishengella sp. nov., isolated from a root of Azadirachta indica A. Juss. var. siamensis Valenton.</title>
        <authorList>
            <person name="Kuncharoen N."/>
            <person name="Tanasupawat S."/>
            <person name="Kudo T."/>
            <person name="Ohkuma M."/>
        </authorList>
    </citation>
    <scope>NUCLEOTIDE SEQUENCE [LARGE SCALE GENOMIC DNA]</scope>
    <source>
        <strain evidence="2 3">AZ1-13</strain>
    </source>
</reference>
<dbReference type="AlphaFoldDB" id="A0A418MXG4"/>
<sequence length="189" mass="19452">MLIVGIGGTVSPVSSSDQALRTTMTEISRLGADTRLFTGEFLKALPTYDPTAPARTAAAADFVGELRRASGIVLSGAAYHGTVSGMFKNALDYTEDLALDSPPYFSGRPVGCIAVAKGWQAGVGTLTTLRSIVHALRGWPTPYGCVVNTSPGAGPGSGLDGARDGLCLLAGELYQAAQLFDSRATVAAK</sequence>
<dbReference type="RefSeq" id="WP_119574754.1">
    <property type="nucleotide sequence ID" value="NZ_QXEC01000007.1"/>
</dbReference>
<proteinExistence type="predicted"/>
<accession>A0A418MXG4</accession>
<keyword evidence="3" id="KW-1185">Reference proteome</keyword>
<evidence type="ECO:0000259" key="1">
    <source>
        <dbReference type="Pfam" id="PF03358"/>
    </source>
</evidence>
<dbReference type="EMBL" id="QXEC01000007">
    <property type="protein sequence ID" value="RIV39224.1"/>
    <property type="molecule type" value="Genomic_DNA"/>
</dbReference>
<protein>
    <submittedName>
        <fullName evidence="2">FMN reductase</fullName>
    </submittedName>
</protein>
<feature type="domain" description="NADPH-dependent FMN reductase-like" evidence="1">
    <location>
        <begin position="1"/>
        <end position="146"/>
    </location>
</feature>
<dbReference type="Gene3D" id="3.40.50.360">
    <property type="match status" value="1"/>
</dbReference>
<evidence type="ECO:0000313" key="2">
    <source>
        <dbReference type="EMBL" id="RIV39224.1"/>
    </source>
</evidence>
<dbReference type="Proteomes" id="UP000283832">
    <property type="component" value="Unassembled WGS sequence"/>
</dbReference>
<dbReference type="Pfam" id="PF03358">
    <property type="entry name" value="FMN_red"/>
    <property type="match status" value="1"/>
</dbReference>
<organism evidence="2 3">
    <name type="scientific">Micromonospora radicis</name>
    <dbReference type="NCBI Taxonomy" id="1894971"/>
    <lineage>
        <taxon>Bacteria</taxon>
        <taxon>Bacillati</taxon>
        <taxon>Actinomycetota</taxon>
        <taxon>Actinomycetes</taxon>
        <taxon>Micromonosporales</taxon>
        <taxon>Micromonosporaceae</taxon>
        <taxon>Micromonospora</taxon>
    </lineage>
</organism>
<dbReference type="InterPro" id="IPR005025">
    <property type="entry name" value="FMN_Rdtase-like_dom"/>
</dbReference>
<comment type="caution">
    <text evidence="2">The sequence shown here is derived from an EMBL/GenBank/DDBJ whole genome shotgun (WGS) entry which is preliminary data.</text>
</comment>
<dbReference type="GO" id="GO:0016491">
    <property type="term" value="F:oxidoreductase activity"/>
    <property type="evidence" value="ECO:0007669"/>
    <property type="project" value="InterPro"/>
</dbReference>
<dbReference type="InterPro" id="IPR029039">
    <property type="entry name" value="Flavoprotein-like_sf"/>
</dbReference>